<feature type="domain" description="Histidine kinase" evidence="11">
    <location>
        <begin position="562"/>
        <end position="825"/>
    </location>
</feature>
<dbReference type="EC" id="2.7.13.3" evidence="3"/>
<dbReference type="RefSeq" id="WP_036266655.1">
    <property type="nucleotide sequence ID" value="NZ_LMTZ01000102.1"/>
</dbReference>
<organism evidence="12 13">
    <name type="scientific">Mastigocoleus testarum BC008</name>
    <dbReference type="NCBI Taxonomy" id="371196"/>
    <lineage>
        <taxon>Bacteria</taxon>
        <taxon>Bacillati</taxon>
        <taxon>Cyanobacteriota</taxon>
        <taxon>Cyanophyceae</taxon>
        <taxon>Nostocales</taxon>
        <taxon>Hapalosiphonaceae</taxon>
        <taxon>Mastigocoleus</taxon>
    </lineage>
</organism>
<feature type="domain" description="Phytochrome chromophore attachment site" evidence="10">
    <location>
        <begin position="475"/>
        <end position="512"/>
    </location>
</feature>
<dbReference type="Pfam" id="PF01590">
    <property type="entry name" value="GAF"/>
    <property type="match status" value="3"/>
</dbReference>
<feature type="domain" description="Phytochrome chromophore attachment site" evidence="10">
    <location>
        <begin position="216"/>
        <end position="354"/>
    </location>
</feature>
<dbReference type="PROSITE" id="PS50109">
    <property type="entry name" value="HIS_KIN"/>
    <property type="match status" value="1"/>
</dbReference>
<name>A0A0V7ZNT5_9CYAN</name>
<evidence type="ECO:0000259" key="11">
    <source>
        <dbReference type="PROSITE" id="PS50109"/>
    </source>
</evidence>
<gene>
    <name evidence="12" type="ORF">BC008_23340</name>
</gene>
<dbReference type="InterPro" id="IPR016132">
    <property type="entry name" value="Phyto_chromo_attachment"/>
</dbReference>
<keyword evidence="13" id="KW-1185">Reference proteome</keyword>
<sequence>MQPYFIIEAEEQLDFSIAQFQDHIEQQKALAGLIKRIRESLDLDTIFQTTATEVRRLLNADRVGVFRFYPEKDWEGEFVSEDVAEGWGSAIEQKVYDHCFGEQFAIHYSQGRIQAIADIYAAGLSPCHADILAKFQVRANLVLPLLKNKQLWGLLCIHQCSETRDWKNSEIEFVKIIADHLTVAIQQAEHLNQARYQTEQQKALTGVISRIRESLKLDTIFHTTVVEVRQLLKADRVGIFRFDPKNNWEGEFIYEDVALGFNSAIRDKVYDHCFSENFAPLYRQGRVNAIADIYQHEFKSCYIQILERFQVRANIVAPLLKEGELWGLLCIHQCSGPREWEPSEIEFAYQIAEQLGVALKQDIYLQQVQVQAVELAQVKERTKAMERQKLLAVTVDKIRQSLDIKTIFKTTTEAVRELLKVDRVAIYRFDSNWRGKFVADSFKHGWEPSATVQPLMMPAMSDTDDNNLPRNETFVPISQGDKLWGLLVAYQTSHPRVWKDEEVDLLAQVGVQLGVAIQQGELLQQTKDQATQLAEALKEIKQTQDYLIQGEKMASLGELLAGIAYEINNPVNFILGNLTHMRRYAQQLLQTINIYRANSPDTLSSIQEQVEGLGLDFINEDLPKMLYSMEIGAKRINQIMLSLRNFARADESKLKAVNIHEGLDNTLLILGHRLKANGKYPGIEVVRKYDRLPLVECYIAQLNQVFMNILANSIDTLEQKFANIKQKHLNAGTECPEIPLSICIVTQVIDDSVLVKITDNGLGMPEFVSKRVFEPFFTTKDVGQGAGLGLSISHQIVVEKHKGQIQFKSQLGQGTEFLIQIPIKHRV</sequence>
<reference evidence="12 13" key="1">
    <citation type="journal article" date="2015" name="Genome Announc.">
        <title>Draft Genome of the Euendolithic (true boring) Cyanobacterium Mastigocoleus testarum strain BC008.</title>
        <authorList>
            <person name="Guida B.S."/>
            <person name="Garcia-Pichel F."/>
        </authorList>
    </citation>
    <scope>NUCLEOTIDE SEQUENCE [LARGE SCALE GENOMIC DNA]</scope>
    <source>
        <strain evidence="12 13">BC008</strain>
    </source>
</reference>
<keyword evidence="8" id="KW-0067">ATP-binding</keyword>
<dbReference type="InterPro" id="IPR003594">
    <property type="entry name" value="HATPase_dom"/>
</dbReference>
<dbReference type="PANTHER" id="PTHR43065:SF10">
    <property type="entry name" value="PEROXIDE STRESS-ACTIVATED HISTIDINE KINASE MAK3"/>
    <property type="match status" value="1"/>
</dbReference>
<dbReference type="CDD" id="cd00082">
    <property type="entry name" value="HisKA"/>
    <property type="match status" value="1"/>
</dbReference>
<dbReference type="Pfam" id="PF02518">
    <property type="entry name" value="HATPase_c"/>
    <property type="match status" value="1"/>
</dbReference>
<proteinExistence type="inferred from homology"/>
<evidence type="ECO:0000256" key="7">
    <source>
        <dbReference type="ARBA" id="ARBA00022777"/>
    </source>
</evidence>
<dbReference type="SUPFAM" id="SSF55781">
    <property type="entry name" value="GAF domain-like"/>
    <property type="match status" value="3"/>
</dbReference>
<dbReference type="Gene3D" id="1.10.287.130">
    <property type="match status" value="1"/>
</dbReference>
<accession>A0A0V7ZNT5</accession>
<dbReference type="SMART" id="SM00065">
    <property type="entry name" value="GAF"/>
    <property type="match status" value="3"/>
</dbReference>
<dbReference type="Gene3D" id="3.30.565.10">
    <property type="entry name" value="Histidine kinase-like ATPase, C-terminal domain"/>
    <property type="match status" value="1"/>
</dbReference>
<dbReference type="EMBL" id="LMTZ01000102">
    <property type="protein sequence ID" value="KST65910.1"/>
    <property type="molecule type" value="Genomic_DNA"/>
</dbReference>
<evidence type="ECO:0000313" key="12">
    <source>
        <dbReference type="EMBL" id="KST65910.1"/>
    </source>
</evidence>
<evidence type="ECO:0000256" key="3">
    <source>
        <dbReference type="ARBA" id="ARBA00012438"/>
    </source>
</evidence>
<comment type="catalytic activity">
    <reaction evidence="1">
        <text>ATP + protein L-histidine = ADP + protein N-phospho-L-histidine.</text>
        <dbReference type="EC" id="2.7.13.3"/>
    </reaction>
</comment>
<comment type="similarity">
    <text evidence="2">In the N-terminal section; belongs to the phytochrome family.</text>
</comment>
<evidence type="ECO:0000256" key="2">
    <source>
        <dbReference type="ARBA" id="ARBA00006402"/>
    </source>
</evidence>
<dbReference type="GO" id="GO:0005524">
    <property type="term" value="F:ATP binding"/>
    <property type="evidence" value="ECO:0007669"/>
    <property type="project" value="UniProtKB-KW"/>
</dbReference>
<dbReference type="InterPro" id="IPR005467">
    <property type="entry name" value="His_kinase_dom"/>
</dbReference>
<feature type="domain" description="Phytochrome chromophore attachment site" evidence="10">
    <location>
        <begin position="42"/>
        <end position="180"/>
    </location>
</feature>
<keyword evidence="6" id="KW-0547">Nucleotide-binding</keyword>
<dbReference type="InterPro" id="IPR004358">
    <property type="entry name" value="Sig_transdc_His_kin-like_C"/>
</dbReference>
<keyword evidence="9" id="KW-0902">Two-component regulatory system</keyword>
<evidence type="ECO:0000256" key="1">
    <source>
        <dbReference type="ARBA" id="ARBA00000085"/>
    </source>
</evidence>
<dbReference type="InterPro" id="IPR003018">
    <property type="entry name" value="GAF"/>
</dbReference>
<dbReference type="InterPro" id="IPR003661">
    <property type="entry name" value="HisK_dim/P_dom"/>
</dbReference>
<dbReference type="InterPro" id="IPR036890">
    <property type="entry name" value="HATPase_C_sf"/>
</dbReference>
<dbReference type="PROSITE" id="PS50046">
    <property type="entry name" value="PHYTOCHROME_2"/>
    <property type="match status" value="4"/>
</dbReference>
<evidence type="ECO:0000256" key="9">
    <source>
        <dbReference type="ARBA" id="ARBA00023012"/>
    </source>
</evidence>
<evidence type="ECO:0000256" key="6">
    <source>
        <dbReference type="ARBA" id="ARBA00022741"/>
    </source>
</evidence>
<evidence type="ECO:0000259" key="10">
    <source>
        <dbReference type="PROSITE" id="PS50046"/>
    </source>
</evidence>
<dbReference type="SMART" id="SM00387">
    <property type="entry name" value="HATPase_c"/>
    <property type="match status" value="1"/>
</dbReference>
<keyword evidence="5" id="KW-0808">Transferase</keyword>
<dbReference type="SUPFAM" id="SSF55874">
    <property type="entry name" value="ATPase domain of HSP90 chaperone/DNA topoisomerase II/histidine kinase"/>
    <property type="match status" value="1"/>
</dbReference>
<evidence type="ECO:0000256" key="8">
    <source>
        <dbReference type="ARBA" id="ARBA00022840"/>
    </source>
</evidence>
<feature type="domain" description="Phytochrome chromophore attachment site" evidence="10">
    <location>
        <begin position="403"/>
        <end position="459"/>
    </location>
</feature>
<evidence type="ECO:0000256" key="5">
    <source>
        <dbReference type="ARBA" id="ARBA00022679"/>
    </source>
</evidence>
<dbReference type="OrthoDB" id="474548at2"/>
<evidence type="ECO:0000256" key="4">
    <source>
        <dbReference type="ARBA" id="ARBA00022553"/>
    </source>
</evidence>
<protein>
    <recommendedName>
        <fullName evidence="3">histidine kinase</fullName>
        <ecNumber evidence="3">2.7.13.3</ecNumber>
    </recommendedName>
</protein>
<dbReference type="GO" id="GO:0000155">
    <property type="term" value="F:phosphorelay sensor kinase activity"/>
    <property type="evidence" value="ECO:0007669"/>
    <property type="project" value="InterPro"/>
</dbReference>
<dbReference type="Gene3D" id="3.30.450.40">
    <property type="match status" value="4"/>
</dbReference>
<dbReference type="PRINTS" id="PR00344">
    <property type="entry name" value="BCTRLSENSOR"/>
</dbReference>
<keyword evidence="4" id="KW-0597">Phosphoprotein</keyword>
<keyword evidence="7" id="KW-0418">Kinase</keyword>
<comment type="caution">
    <text evidence="12">The sequence shown here is derived from an EMBL/GenBank/DDBJ whole genome shotgun (WGS) entry which is preliminary data.</text>
</comment>
<dbReference type="Proteomes" id="UP000053372">
    <property type="component" value="Unassembled WGS sequence"/>
</dbReference>
<dbReference type="PANTHER" id="PTHR43065">
    <property type="entry name" value="SENSOR HISTIDINE KINASE"/>
    <property type="match status" value="1"/>
</dbReference>
<dbReference type="AlphaFoldDB" id="A0A0V7ZNT5"/>
<evidence type="ECO:0000313" key="13">
    <source>
        <dbReference type="Proteomes" id="UP000053372"/>
    </source>
</evidence>
<dbReference type="InterPro" id="IPR029016">
    <property type="entry name" value="GAF-like_dom_sf"/>
</dbReference>